<protein>
    <recommendedName>
        <fullName evidence="2">Fibulin C-terminal Ig-like domain-containing protein</fullName>
    </recommendedName>
</protein>
<keyword evidence="1" id="KW-0677">Repeat</keyword>
<feature type="domain" description="Fibulin C-terminal Ig-like" evidence="2">
    <location>
        <begin position="5"/>
        <end position="87"/>
    </location>
</feature>
<dbReference type="EMBL" id="CAJEWN010000286">
    <property type="protein sequence ID" value="CAD2176915.1"/>
    <property type="molecule type" value="Genomic_DNA"/>
</dbReference>
<sequence length="91" mass="10521">MKFLKKPIEISRITTKINNIVFNIEYIINGENAKDFFVEQQGNVGILYLSKPIKGPRTEKIQLNINVMSRKGVSIAHNLALIQIYVSRWNF</sequence>
<name>A0A6V7VPT7_MELEN</name>
<gene>
    <name evidence="3" type="ORF">MENT_LOCUS28755</name>
</gene>
<evidence type="ECO:0000313" key="4">
    <source>
        <dbReference type="Proteomes" id="UP000580250"/>
    </source>
</evidence>
<proteinExistence type="predicted"/>
<evidence type="ECO:0000259" key="2">
    <source>
        <dbReference type="Pfam" id="PF22914"/>
    </source>
</evidence>
<evidence type="ECO:0000256" key="1">
    <source>
        <dbReference type="ARBA" id="ARBA00022737"/>
    </source>
</evidence>
<dbReference type="Pfam" id="PF22914">
    <property type="entry name" value="Fibulin_C"/>
    <property type="match status" value="1"/>
</dbReference>
<organism evidence="3 4">
    <name type="scientific">Meloidogyne enterolobii</name>
    <name type="common">Root-knot nematode worm</name>
    <name type="synonym">Meloidogyne mayaguensis</name>
    <dbReference type="NCBI Taxonomy" id="390850"/>
    <lineage>
        <taxon>Eukaryota</taxon>
        <taxon>Metazoa</taxon>
        <taxon>Ecdysozoa</taxon>
        <taxon>Nematoda</taxon>
        <taxon>Chromadorea</taxon>
        <taxon>Rhabditida</taxon>
        <taxon>Tylenchina</taxon>
        <taxon>Tylenchomorpha</taxon>
        <taxon>Tylenchoidea</taxon>
        <taxon>Meloidogynidae</taxon>
        <taxon>Meloidogyninae</taxon>
        <taxon>Meloidogyne</taxon>
    </lineage>
</organism>
<comment type="caution">
    <text evidence="3">The sequence shown here is derived from an EMBL/GenBank/DDBJ whole genome shotgun (WGS) entry which is preliminary data.</text>
</comment>
<evidence type="ECO:0000313" key="3">
    <source>
        <dbReference type="EMBL" id="CAD2176915.1"/>
    </source>
</evidence>
<reference evidence="3 4" key="1">
    <citation type="submission" date="2020-08" db="EMBL/GenBank/DDBJ databases">
        <authorList>
            <person name="Koutsovoulos G."/>
            <person name="Danchin GJ E."/>
        </authorList>
    </citation>
    <scope>NUCLEOTIDE SEQUENCE [LARGE SCALE GENOMIC DNA]</scope>
</reference>
<dbReference type="OrthoDB" id="5819528at2759"/>
<dbReference type="Proteomes" id="UP000580250">
    <property type="component" value="Unassembled WGS sequence"/>
</dbReference>
<dbReference type="InterPro" id="IPR055088">
    <property type="entry name" value="Fibulin_C"/>
</dbReference>
<dbReference type="AlphaFoldDB" id="A0A6V7VPT7"/>
<accession>A0A6V7VPT7</accession>